<reference evidence="1 2" key="1">
    <citation type="submission" date="2020-07" db="EMBL/GenBank/DDBJ databases">
        <title>Genomic Encyclopedia of Type Strains, Phase III (KMG-III): the genomes of soil and plant-associated and newly described type strains.</title>
        <authorList>
            <person name="Whitman W."/>
        </authorList>
    </citation>
    <scope>NUCLEOTIDE SEQUENCE [LARGE SCALE GENOMIC DNA]</scope>
    <source>
        <strain evidence="1 2">CECT 8576</strain>
    </source>
</reference>
<dbReference type="AlphaFoldDB" id="A0A852YSE0"/>
<dbReference type="Proteomes" id="UP000548304">
    <property type="component" value="Unassembled WGS sequence"/>
</dbReference>
<dbReference type="EMBL" id="JACBYW010000001">
    <property type="protein sequence ID" value="NYH76808.1"/>
    <property type="molecule type" value="Genomic_DNA"/>
</dbReference>
<accession>A0A852YSE0</accession>
<protein>
    <submittedName>
        <fullName evidence="1">Uncharacterized protein</fullName>
    </submittedName>
</protein>
<keyword evidence="2" id="KW-1185">Reference proteome</keyword>
<organism evidence="1 2">
    <name type="scientific">Actinopolyspora biskrensis</name>
    <dbReference type="NCBI Taxonomy" id="1470178"/>
    <lineage>
        <taxon>Bacteria</taxon>
        <taxon>Bacillati</taxon>
        <taxon>Actinomycetota</taxon>
        <taxon>Actinomycetes</taxon>
        <taxon>Actinopolysporales</taxon>
        <taxon>Actinopolysporaceae</taxon>
        <taxon>Actinopolyspora</taxon>
    </lineage>
</organism>
<comment type="caution">
    <text evidence="1">The sequence shown here is derived from an EMBL/GenBank/DDBJ whole genome shotgun (WGS) entry which is preliminary data.</text>
</comment>
<evidence type="ECO:0000313" key="1">
    <source>
        <dbReference type="EMBL" id="NYH76808.1"/>
    </source>
</evidence>
<sequence length="31" mass="3076">MPATSVRAGDGAVRAAEAPEPAVVDIAALRL</sequence>
<evidence type="ECO:0000313" key="2">
    <source>
        <dbReference type="Proteomes" id="UP000548304"/>
    </source>
</evidence>
<name>A0A852YSE0_9ACTN</name>
<gene>
    <name evidence="1" type="ORF">FHR84_000122</name>
</gene>
<proteinExistence type="predicted"/>